<feature type="domain" description="HAUS augmin-like complex subunit 6 N-terminal" evidence="2">
    <location>
        <begin position="43"/>
        <end position="272"/>
    </location>
</feature>
<evidence type="ECO:0000256" key="1">
    <source>
        <dbReference type="SAM" id="MobiDB-lite"/>
    </source>
</evidence>
<gene>
    <name evidence="3" type="ORF">FTOL_08335</name>
</gene>
<dbReference type="Pfam" id="PF14661">
    <property type="entry name" value="HAUS6_N"/>
    <property type="match status" value="1"/>
</dbReference>
<protein>
    <recommendedName>
        <fullName evidence="2">HAUS augmin-like complex subunit 6 N-terminal domain-containing protein</fullName>
    </recommendedName>
</protein>
<feature type="compositionally biased region" description="Pro residues" evidence="1">
    <location>
        <begin position="545"/>
        <end position="555"/>
    </location>
</feature>
<keyword evidence="4" id="KW-1185">Reference proteome</keyword>
<sequence length="739" mass="82901">MAAVQPPRTRSARLVAGFTNKSAQNAPSPAPQVHHGPPALSIFLTNLNLLDLDQHGDWPDIRAETFATGGSSAQGLKKRVQCVEWALFQLFALWDPEETKKKLKPFFPPIDQSQSVNLRAALLRALDQAKKNGVLGRDAVIRKTMLDECRGERLEEVLAAFSSAVLKHVIAQEVSTGQHTALALGLALEDRGYKSDNTDLNTMVLAHKVAISRILNSKVAASSRFHDFSDLLTVKEKGIARRKEALQALEGGKTISEDARREMWRTLRNNWSGNERWMETLLYGDASVKKDGLLGMPFDRVWRRVQQGRLDELEEHNSGLLEQLDTRVRVQKERLQKWQSFRNELSVNQPKPSPSKVKQRQKENGIDFGFGAHEALQLGRVSPKKATFGKPKLTEEYDDLVSTLEQELRSTKPQKSSALDFLQRPFSIHPPAINVPAPEPEKEEDVISELEDEDGLPESPIKSFKSKLDMSKRFPVRPKLAHTGDSFASVSSSTRSLRKPSEDEARILRASSVERTSSPEPEDEPVAATPRPEYDVSPQLSPQLSPQPSPPPSPLPLQESPELMPAEPPGTQEMADQILESMNMASPSPVKRSRPRPRHTLSLAERTRLTMARESFDFPDNEVLDLSPPTSAEPVSAEDPTQSIDEEFDLIARTKKSMAGFDKARKKAQMERRRSLRKPKASSKKEDNYFPKVDEEETTICTDELMAEEDMEAVFRSRPKIKASPLPSPTRDWSDDEYM</sequence>
<evidence type="ECO:0000313" key="4">
    <source>
        <dbReference type="Proteomes" id="UP001187734"/>
    </source>
</evidence>
<dbReference type="Proteomes" id="UP001187734">
    <property type="component" value="Unassembled WGS sequence"/>
</dbReference>
<feature type="region of interest" description="Disordered" evidence="1">
    <location>
        <begin position="429"/>
        <end position="644"/>
    </location>
</feature>
<comment type="caution">
    <text evidence="3">The sequence shown here is derived from an EMBL/GenBank/DDBJ whole genome shotgun (WGS) entry which is preliminary data.</text>
</comment>
<feature type="region of interest" description="Disordered" evidence="1">
    <location>
        <begin position="716"/>
        <end position="739"/>
    </location>
</feature>
<feature type="compositionally biased region" description="Polar residues" evidence="1">
    <location>
        <begin position="486"/>
        <end position="495"/>
    </location>
</feature>
<name>A0AAE8SJW2_9HYPO</name>
<accession>A0AAE8SJW2</accession>
<evidence type="ECO:0000313" key="3">
    <source>
        <dbReference type="EMBL" id="SPJ79944.1"/>
    </source>
</evidence>
<reference evidence="3" key="1">
    <citation type="submission" date="2018-03" db="EMBL/GenBank/DDBJ databases">
        <authorList>
            <person name="Guldener U."/>
        </authorList>
    </citation>
    <scope>NUCLEOTIDE SEQUENCE</scope>
</reference>
<feature type="region of interest" description="Disordered" evidence="1">
    <location>
        <begin position="656"/>
        <end position="690"/>
    </location>
</feature>
<dbReference type="InterPro" id="IPR028163">
    <property type="entry name" value="HAUS_6_N"/>
</dbReference>
<dbReference type="EMBL" id="ONZP01000289">
    <property type="protein sequence ID" value="SPJ79944.1"/>
    <property type="molecule type" value="Genomic_DNA"/>
</dbReference>
<dbReference type="AlphaFoldDB" id="A0AAE8SJW2"/>
<organism evidence="3 4">
    <name type="scientific">Fusarium torulosum</name>
    <dbReference type="NCBI Taxonomy" id="33205"/>
    <lineage>
        <taxon>Eukaryota</taxon>
        <taxon>Fungi</taxon>
        <taxon>Dikarya</taxon>
        <taxon>Ascomycota</taxon>
        <taxon>Pezizomycotina</taxon>
        <taxon>Sordariomycetes</taxon>
        <taxon>Hypocreomycetidae</taxon>
        <taxon>Hypocreales</taxon>
        <taxon>Nectriaceae</taxon>
        <taxon>Fusarium</taxon>
    </lineage>
</organism>
<feature type="compositionally biased region" description="Acidic residues" evidence="1">
    <location>
        <begin position="441"/>
        <end position="456"/>
    </location>
</feature>
<evidence type="ECO:0000259" key="2">
    <source>
        <dbReference type="Pfam" id="PF14661"/>
    </source>
</evidence>
<proteinExistence type="predicted"/>